<dbReference type="AlphaFoldDB" id="A0AAD2CTK0"/>
<accession>A0AAD2CTK0</accession>
<proteinExistence type="predicted"/>
<organism evidence="1 2">
    <name type="scientific">Cylindrotheca closterium</name>
    <dbReference type="NCBI Taxonomy" id="2856"/>
    <lineage>
        <taxon>Eukaryota</taxon>
        <taxon>Sar</taxon>
        <taxon>Stramenopiles</taxon>
        <taxon>Ochrophyta</taxon>
        <taxon>Bacillariophyta</taxon>
        <taxon>Bacillariophyceae</taxon>
        <taxon>Bacillariophycidae</taxon>
        <taxon>Bacillariales</taxon>
        <taxon>Bacillariaceae</taxon>
        <taxon>Cylindrotheca</taxon>
    </lineage>
</organism>
<evidence type="ECO:0000313" key="1">
    <source>
        <dbReference type="EMBL" id="CAJ1944305.1"/>
    </source>
</evidence>
<comment type="caution">
    <text evidence="1">The sequence shown here is derived from an EMBL/GenBank/DDBJ whole genome shotgun (WGS) entry which is preliminary data.</text>
</comment>
<name>A0AAD2CTK0_9STRA</name>
<keyword evidence="2" id="KW-1185">Reference proteome</keyword>
<dbReference type="EMBL" id="CAKOGP040001224">
    <property type="protein sequence ID" value="CAJ1944305.1"/>
    <property type="molecule type" value="Genomic_DNA"/>
</dbReference>
<reference evidence="1" key="1">
    <citation type="submission" date="2023-08" db="EMBL/GenBank/DDBJ databases">
        <authorList>
            <person name="Audoor S."/>
            <person name="Bilcke G."/>
        </authorList>
    </citation>
    <scope>NUCLEOTIDE SEQUENCE</scope>
</reference>
<gene>
    <name evidence="1" type="ORF">CYCCA115_LOCUS8821</name>
</gene>
<sequence>MRGYNELHYPNLVGCRVKLTGSVAAANGSAAAPVSLPKEVFDAARIAIPATPYDFTLEKEILQKKATATDESS</sequence>
<dbReference type="Proteomes" id="UP001295423">
    <property type="component" value="Unassembled WGS sequence"/>
</dbReference>
<protein>
    <submittedName>
        <fullName evidence="1">Uncharacterized protein</fullName>
    </submittedName>
</protein>
<evidence type="ECO:0000313" key="2">
    <source>
        <dbReference type="Proteomes" id="UP001295423"/>
    </source>
</evidence>